<evidence type="ECO:0000259" key="1">
    <source>
        <dbReference type="Pfam" id="PF13460"/>
    </source>
</evidence>
<evidence type="ECO:0000313" key="3">
    <source>
        <dbReference type="Proteomes" id="UP000237441"/>
    </source>
</evidence>
<dbReference type="InterPro" id="IPR051604">
    <property type="entry name" value="Ergot_Alk_Oxidoreductase"/>
</dbReference>
<dbReference type="Proteomes" id="UP000237441">
    <property type="component" value="Unassembled WGS sequence"/>
</dbReference>
<dbReference type="Gene3D" id="3.40.50.720">
    <property type="entry name" value="NAD(P)-binding Rossmann-like Domain"/>
    <property type="match status" value="1"/>
</dbReference>
<dbReference type="PANTHER" id="PTHR43162:SF1">
    <property type="entry name" value="PRESTALK A DIFFERENTIATION PROTEIN A"/>
    <property type="match status" value="1"/>
</dbReference>
<evidence type="ECO:0000313" key="2">
    <source>
        <dbReference type="EMBL" id="PQK12370.1"/>
    </source>
</evidence>
<dbReference type="Pfam" id="PF13460">
    <property type="entry name" value="NAD_binding_10"/>
    <property type="match status" value="1"/>
</dbReference>
<dbReference type="SUPFAM" id="SSF51735">
    <property type="entry name" value="NAD(P)-binding Rossmann-fold domains"/>
    <property type="match status" value="1"/>
</dbReference>
<organism evidence="2 3">
    <name type="scientific">Beauveria bassiana</name>
    <name type="common">White muscardine disease fungus</name>
    <name type="synonym">Tritirachium shiotae</name>
    <dbReference type="NCBI Taxonomy" id="176275"/>
    <lineage>
        <taxon>Eukaryota</taxon>
        <taxon>Fungi</taxon>
        <taxon>Dikarya</taxon>
        <taxon>Ascomycota</taxon>
        <taxon>Pezizomycotina</taxon>
        <taxon>Sordariomycetes</taxon>
        <taxon>Hypocreomycetidae</taxon>
        <taxon>Hypocreales</taxon>
        <taxon>Cordycipitaceae</taxon>
        <taxon>Beauveria</taxon>
    </lineage>
</organism>
<name>A0A2S7Y882_BEABA</name>
<dbReference type="PANTHER" id="PTHR43162">
    <property type="match status" value="1"/>
</dbReference>
<comment type="caution">
    <text evidence="2">The sequence shown here is derived from an EMBL/GenBank/DDBJ whole genome shotgun (WGS) entry which is preliminary data.</text>
</comment>
<dbReference type="AlphaFoldDB" id="A0A2S7Y882"/>
<dbReference type="EMBL" id="JRHA01000003">
    <property type="protein sequence ID" value="PQK12370.1"/>
    <property type="molecule type" value="Genomic_DNA"/>
</dbReference>
<dbReference type="Gene3D" id="3.90.25.10">
    <property type="entry name" value="UDP-galactose 4-epimerase, domain 1"/>
    <property type="match status" value="1"/>
</dbReference>
<dbReference type="InterPro" id="IPR016040">
    <property type="entry name" value="NAD(P)-bd_dom"/>
</dbReference>
<dbReference type="InterPro" id="IPR036291">
    <property type="entry name" value="NAD(P)-bd_dom_sf"/>
</dbReference>
<reference evidence="2 3" key="1">
    <citation type="submission" date="2016-07" db="EMBL/GenBank/DDBJ databases">
        <title>Comparative genomics of the entomopathogenic fungus Beauveria bassiana.</title>
        <authorList>
            <person name="Valero Jimenez C.A."/>
            <person name="Zwaan B.J."/>
            <person name="Van Kan J.A."/>
            <person name="Takken W."/>
            <person name="Debets A.J."/>
            <person name="Schoustra S.E."/>
            <person name="Koenraadt C.J."/>
        </authorList>
    </citation>
    <scope>NUCLEOTIDE SEQUENCE [LARGE SCALE GENOMIC DNA]</scope>
    <source>
        <strain evidence="2 3">ARSEF 8028</strain>
    </source>
</reference>
<protein>
    <recommendedName>
        <fullName evidence="1">NAD(P)-binding domain-containing protein</fullName>
    </recommendedName>
</protein>
<proteinExistence type="predicted"/>
<feature type="domain" description="NAD(P)-binding" evidence="1">
    <location>
        <begin position="53"/>
        <end position="171"/>
    </location>
</feature>
<accession>A0A2S7Y882</accession>
<gene>
    <name evidence="2" type="ORF">BB8028_0003g09870</name>
</gene>
<dbReference type="OrthoDB" id="419598at2759"/>
<sequence>MATSFTLQAALKDVFLPASLTTSLPVFRPQQVFLLAFLVSAMRITIVPAGPKTSAATIRRLLQEAPTDVDVYGIYRNLSKVPADFGFHENFHAVYGDVEDASSLDVGGSDAVMTSTPPFLTGEDPFVKAEQVSRNVRDAIERAGGVKRLMLLSSLGAEFEQGVGEIKTNHIAEKILQNTNVPEILFVRCAYFMENWTLFNSQTLKGPEPYFNSVITPLEFQLPMVAVEDIGSTFAAELLSAHAPPSKPYVFALHGPREYSPLDVQVAFSKAMEKQVAVKAIAKDEMADFFSALFPPSLVGIWVEMSSSFLPGGIASPGSEGLENLDIVRGQVGLEKAIQDGSN</sequence>